<dbReference type="InterPro" id="IPR001915">
    <property type="entry name" value="Peptidase_M48"/>
</dbReference>
<dbReference type="PANTHER" id="PTHR43221">
    <property type="entry name" value="PROTEASE HTPX"/>
    <property type="match status" value="1"/>
</dbReference>
<gene>
    <name evidence="13" type="primary">htpX</name>
    <name evidence="13" type="ORF">GCM10009039_27060</name>
</gene>
<dbReference type="InterPro" id="IPR050083">
    <property type="entry name" value="HtpX_protease"/>
</dbReference>
<keyword evidence="7 11" id="KW-1133">Transmembrane helix</keyword>
<proteinExistence type="inferred from homology"/>
<evidence type="ECO:0000313" key="14">
    <source>
        <dbReference type="Proteomes" id="UP000607197"/>
    </source>
</evidence>
<evidence type="ECO:0000259" key="12">
    <source>
        <dbReference type="Pfam" id="PF01435"/>
    </source>
</evidence>
<dbReference type="GO" id="GO:0046872">
    <property type="term" value="F:metal ion binding"/>
    <property type="evidence" value="ECO:0007669"/>
    <property type="project" value="UniProtKB-KW"/>
</dbReference>
<dbReference type="Gene3D" id="3.30.2010.10">
    <property type="entry name" value="Metalloproteases ('zincins'), catalytic domain"/>
    <property type="match status" value="1"/>
</dbReference>
<keyword evidence="2 10" id="KW-0645">Protease</keyword>
<dbReference type="EMBL" id="BMPG01000003">
    <property type="protein sequence ID" value="GGL67679.1"/>
    <property type="molecule type" value="Genomic_DNA"/>
</dbReference>
<keyword evidence="14" id="KW-1185">Reference proteome</keyword>
<evidence type="ECO:0000256" key="6">
    <source>
        <dbReference type="ARBA" id="ARBA00022833"/>
    </source>
</evidence>
<dbReference type="PANTHER" id="PTHR43221:SF2">
    <property type="entry name" value="PROTEASE HTPX HOMOLOG"/>
    <property type="match status" value="1"/>
</dbReference>
<dbReference type="GO" id="GO:0004222">
    <property type="term" value="F:metalloendopeptidase activity"/>
    <property type="evidence" value="ECO:0007669"/>
    <property type="project" value="InterPro"/>
</dbReference>
<keyword evidence="5 10" id="KW-0378">Hydrolase</keyword>
<comment type="caution">
    <text evidence="13">The sequence shown here is derived from an EMBL/GenBank/DDBJ whole genome shotgun (WGS) entry which is preliminary data.</text>
</comment>
<protein>
    <submittedName>
        <fullName evidence="13">Protease HtpX</fullName>
    </submittedName>
</protein>
<accession>A0A830FML5</accession>
<sequence length="317" mass="34667">MRRLTLRVLFALVGVCLLVVYLGAAYGAFVVLSLAWQARPDPAATLLLLALLTVVFGYGSYRYGTRRLLASMDARPLPRGRFPAFYRRLDRLCERMDLAEPAVLAAAMGVPNAIALGGVGPGAIVFDVGLFRLLDPDELEAVLAHELAHLESRDSLIQTLAYSFAQSAVGLLVFVLLPVTLAVTGLARAAAFLRGHPTRWDEGVFGDLHDSLAGVVALAVILLTLLVRAHSRGREFHADDRAVDVTDDPAALARALRKIERASEPPQGVTAPLYTYGDEDGTLSRWLSTHPSMDARVERLRDRYNRTRDRDARDKTA</sequence>
<evidence type="ECO:0000256" key="2">
    <source>
        <dbReference type="ARBA" id="ARBA00022670"/>
    </source>
</evidence>
<feature type="transmembrane region" description="Helical" evidence="11">
    <location>
        <begin position="43"/>
        <end position="61"/>
    </location>
</feature>
<organism evidence="13 14">
    <name type="scientific">Halocalculus aciditolerans</name>
    <dbReference type="NCBI Taxonomy" id="1383812"/>
    <lineage>
        <taxon>Archaea</taxon>
        <taxon>Methanobacteriati</taxon>
        <taxon>Methanobacteriota</taxon>
        <taxon>Stenosarchaea group</taxon>
        <taxon>Halobacteria</taxon>
        <taxon>Halobacteriales</taxon>
        <taxon>Halobacteriaceae</taxon>
        <taxon>Halocalculus</taxon>
    </lineage>
</organism>
<dbReference type="OrthoDB" id="186977at2157"/>
<evidence type="ECO:0000256" key="7">
    <source>
        <dbReference type="ARBA" id="ARBA00022989"/>
    </source>
</evidence>
<keyword evidence="9 11" id="KW-0472">Membrane</keyword>
<keyword evidence="8 10" id="KW-0482">Metalloprotease</keyword>
<evidence type="ECO:0000256" key="9">
    <source>
        <dbReference type="ARBA" id="ARBA00023136"/>
    </source>
</evidence>
<feature type="transmembrane region" description="Helical" evidence="11">
    <location>
        <begin position="211"/>
        <end position="227"/>
    </location>
</feature>
<reference evidence="13" key="2">
    <citation type="submission" date="2020-09" db="EMBL/GenBank/DDBJ databases">
        <authorList>
            <person name="Sun Q."/>
            <person name="Ohkuma M."/>
        </authorList>
    </citation>
    <scope>NUCLEOTIDE SEQUENCE</scope>
    <source>
        <strain evidence="13">JCM 19596</strain>
    </source>
</reference>
<evidence type="ECO:0000256" key="1">
    <source>
        <dbReference type="ARBA" id="ARBA00022475"/>
    </source>
</evidence>
<evidence type="ECO:0000256" key="8">
    <source>
        <dbReference type="ARBA" id="ARBA00023049"/>
    </source>
</evidence>
<evidence type="ECO:0000256" key="11">
    <source>
        <dbReference type="SAM" id="Phobius"/>
    </source>
</evidence>
<reference evidence="13" key="1">
    <citation type="journal article" date="2014" name="Int. J. Syst. Evol. Microbiol.">
        <title>Complete genome sequence of Corynebacterium casei LMG S-19264T (=DSM 44701T), isolated from a smear-ripened cheese.</title>
        <authorList>
            <consortium name="US DOE Joint Genome Institute (JGI-PGF)"/>
            <person name="Walter F."/>
            <person name="Albersmeier A."/>
            <person name="Kalinowski J."/>
            <person name="Ruckert C."/>
        </authorList>
    </citation>
    <scope>NUCLEOTIDE SEQUENCE</scope>
    <source>
        <strain evidence="13">JCM 19596</strain>
    </source>
</reference>
<dbReference type="AlphaFoldDB" id="A0A830FML5"/>
<dbReference type="RefSeq" id="WP_188979773.1">
    <property type="nucleotide sequence ID" value="NZ_BMPG01000003.1"/>
</dbReference>
<evidence type="ECO:0000256" key="4">
    <source>
        <dbReference type="ARBA" id="ARBA00022723"/>
    </source>
</evidence>
<feature type="transmembrane region" description="Helical" evidence="11">
    <location>
        <begin position="168"/>
        <end position="191"/>
    </location>
</feature>
<feature type="domain" description="Peptidase M48" evidence="12">
    <location>
        <begin position="87"/>
        <end position="303"/>
    </location>
</feature>
<keyword evidence="1" id="KW-1003">Cell membrane</keyword>
<comment type="cofactor">
    <cofactor evidence="10">
        <name>Zn(2+)</name>
        <dbReference type="ChEBI" id="CHEBI:29105"/>
    </cofactor>
    <text evidence="10">Binds 1 zinc ion per subunit.</text>
</comment>
<dbReference type="GO" id="GO:0006508">
    <property type="term" value="P:proteolysis"/>
    <property type="evidence" value="ECO:0007669"/>
    <property type="project" value="UniProtKB-KW"/>
</dbReference>
<evidence type="ECO:0000313" key="13">
    <source>
        <dbReference type="EMBL" id="GGL67679.1"/>
    </source>
</evidence>
<dbReference type="Proteomes" id="UP000607197">
    <property type="component" value="Unassembled WGS sequence"/>
</dbReference>
<keyword evidence="4" id="KW-0479">Metal-binding</keyword>
<dbReference type="Pfam" id="PF01435">
    <property type="entry name" value="Peptidase_M48"/>
    <property type="match status" value="1"/>
</dbReference>
<evidence type="ECO:0000256" key="5">
    <source>
        <dbReference type="ARBA" id="ARBA00022801"/>
    </source>
</evidence>
<name>A0A830FML5_9EURY</name>
<evidence type="ECO:0000256" key="3">
    <source>
        <dbReference type="ARBA" id="ARBA00022692"/>
    </source>
</evidence>
<evidence type="ECO:0000256" key="10">
    <source>
        <dbReference type="RuleBase" id="RU003983"/>
    </source>
</evidence>
<keyword evidence="3 11" id="KW-0812">Transmembrane</keyword>
<comment type="similarity">
    <text evidence="10">Belongs to the peptidase M48 family.</text>
</comment>
<keyword evidence="6 10" id="KW-0862">Zinc</keyword>